<dbReference type="PANTHER" id="PTHR43400">
    <property type="entry name" value="FUMARATE REDUCTASE"/>
    <property type="match status" value="1"/>
</dbReference>
<evidence type="ECO:0000313" key="7">
    <source>
        <dbReference type="Proteomes" id="UP001428774"/>
    </source>
</evidence>
<dbReference type="Pfam" id="PF00890">
    <property type="entry name" value="FAD_binding_2"/>
    <property type="match status" value="1"/>
</dbReference>
<proteinExistence type="predicted"/>
<dbReference type="InterPro" id="IPR036188">
    <property type="entry name" value="FAD/NAD-bd_sf"/>
</dbReference>
<dbReference type="InterPro" id="IPR050315">
    <property type="entry name" value="FAD-oxidoreductase_2"/>
</dbReference>
<accession>A0AAW9SII4</accession>
<dbReference type="PANTHER" id="PTHR43400:SF7">
    <property type="entry name" value="FAD-DEPENDENT OXIDOREDUCTASE 2 FAD BINDING DOMAIN-CONTAINING PROTEIN"/>
    <property type="match status" value="1"/>
</dbReference>
<evidence type="ECO:0000313" key="6">
    <source>
        <dbReference type="EMBL" id="MEN9060844.1"/>
    </source>
</evidence>
<dbReference type="EMBL" id="JBDNCH010000002">
    <property type="protein sequence ID" value="MEN9060844.1"/>
    <property type="molecule type" value="Genomic_DNA"/>
</dbReference>
<feature type="domain" description="FAD-dependent oxidoreductase 2 FAD-binding" evidence="5">
    <location>
        <begin position="12"/>
        <end position="438"/>
    </location>
</feature>
<dbReference type="NCBIfam" id="TIGR02485">
    <property type="entry name" value="CobZ_N-term"/>
    <property type="match status" value="1"/>
</dbReference>
<dbReference type="SUPFAM" id="SSF51905">
    <property type="entry name" value="FAD/NAD(P)-binding domain"/>
    <property type="match status" value="1"/>
</dbReference>
<dbReference type="Proteomes" id="UP001428774">
    <property type="component" value="Unassembled WGS sequence"/>
</dbReference>
<keyword evidence="3" id="KW-0274">FAD</keyword>
<reference evidence="6 7" key="1">
    <citation type="submission" date="2024-05" db="EMBL/GenBank/DDBJ databases">
        <title>Genome sequence of Ponticoccus litoralis KCCM 90028.</title>
        <authorList>
            <person name="Kim J.M."/>
            <person name="Lee J.K."/>
            <person name="Choi B.J."/>
            <person name="Bayburt H."/>
            <person name="Baek J.H."/>
            <person name="Jeon C.O."/>
        </authorList>
    </citation>
    <scope>NUCLEOTIDE SEQUENCE [LARGE SCALE GENOMIC DNA]</scope>
    <source>
        <strain evidence="6 7">KCCM 90028</strain>
    </source>
</reference>
<protein>
    <submittedName>
        <fullName evidence="6">FAD-dependent tricarballylate dehydrogenase TcuA</fullName>
    </submittedName>
</protein>
<evidence type="ECO:0000256" key="4">
    <source>
        <dbReference type="ARBA" id="ARBA00023002"/>
    </source>
</evidence>
<dbReference type="NCBIfam" id="NF006130">
    <property type="entry name" value="PRK08274.1"/>
    <property type="match status" value="1"/>
</dbReference>
<keyword evidence="7" id="KW-1185">Reference proteome</keyword>
<dbReference type="InterPro" id="IPR003953">
    <property type="entry name" value="FAD-dep_OxRdtase_2_FAD-bd"/>
</dbReference>
<dbReference type="GO" id="GO:0016491">
    <property type="term" value="F:oxidoreductase activity"/>
    <property type="evidence" value="ECO:0007669"/>
    <property type="project" value="UniProtKB-KW"/>
</dbReference>
<organism evidence="6 7">
    <name type="scientific">Ponticoccus litoralis</name>
    <dbReference type="NCBI Taxonomy" id="422297"/>
    <lineage>
        <taxon>Bacteria</taxon>
        <taxon>Pseudomonadati</taxon>
        <taxon>Pseudomonadota</taxon>
        <taxon>Alphaproteobacteria</taxon>
        <taxon>Rhodobacterales</taxon>
        <taxon>Roseobacteraceae</taxon>
        <taxon>Ponticoccus</taxon>
    </lineage>
</organism>
<dbReference type="Gene3D" id="3.90.700.10">
    <property type="entry name" value="Succinate dehydrogenase/fumarate reductase flavoprotein, catalytic domain"/>
    <property type="match status" value="1"/>
</dbReference>
<name>A0AAW9SII4_9RHOB</name>
<evidence type="ECO:0000256" key="1">
    <source>
        <dbReference type="ARBA" id="ARBA00001974"/>
    </source>
</evidence>
<dbReference type="InterPro" id="IPR027477">
    <property type="entry name" value="Succ_DH/fumarate_Rdtase_cat_sf"/>
</dbReference>
<evidence type="ECO:0000256" key="3">
    <source>
        <dbReference type="ARBA" id="ARBA00022827"/>
    </source>
</evidence>
<comment type="caution">
    <text evidence="6">The sequence shown here is derived from an EMBL/GenBank/DDBJ whole genome shotgun (WGS) entry which is preliminary data.</text>
</comment>
<dbReference type="RefSeq" id="WP_347165981.1">
    <property type="nucleotide sequence ID" value="NZ_JBDNCH010000002.1"/>
</dbReference>
<evidence type="ECO:0000256" key="2">
    <source>
        <dbReference type="ARBA" id="ARBA00022630"/>
    </source>
</evidence>
<dbReference type="AlphaFoldDB" id="A0AAW9SII4"/>
<dbReference type="Gene3D" id="3.50.50.60">
    <property type="entry name" value="FAD/NAD(P)-binding domain"/>
    <property type="match status" value="1"/>
</dbReference>
<evidence type="ECO:0000259" key="5">
    <source>
        <dbReference type="Pfam" id="PF00890"/>
    </source>
</evidence>
<keyword evidence="2" id="KW-0285">Flavoprotein</keyword>
<dbReference type="SUPFAM" id="SSF56425">
    <property type="entry name" value="Succinate dehydrogenase/fumarate reductase flavoprotein, catalytic domain"/>
    <property type="match status" value="1"/>
</dbReference>
<comment type="cofactor">
    <cofactor evidence="1">
        <name>FAD</name>
        <dbReference type="ChEBI" id="CHEBI:57692"/>
    </cofactor>
</comment>
<dbReference type="InterPro" id="IPR012831">
    <property type="entry name" value="CobZ"/>
</dbReference>
<keyword evidence="4" id="KW-0560">Oxidoreductase</keyword>
<gene>
    <name evidence="6" type="primary">tcuA</name>
    <name evidence="6" type="ORF">ABFB10_07105</name>
</gene>
<sequence length="466" mass="50441">MNATQAAARAWDVVIAGGGNAALCAAIEAAETGASVLILEGAPKVYRGGNSRHTRNFRCMHHGALGPLVETYDEEEFYDDLLRVTKGETDEGLARMAIRYSQDCLPWMQDHGVRFQKSLSGTLSLDRTNAFFLGGGKALVNAYYLTAQDLGVQVLYEAQVKHIGIEGRAATHVEVEAEGALHSIKARAVVLASGGFQSDIDWLARAWGEAARNFLIRGTPYNRGVVLKDMIDQGAQSVGDPTQCHAVAIDGRAPKYDGGIATRLDCVPFSVVVNKNGERFYDEGEDVWPKRYAIWGRLVAAQPDQVAYSIIDSRSIDLFMPSVYPPFSADTLEGLAQKLDLPVDRLTATVEAFNAGCREGAFHPQQLDGLATEGVEPPKTNWARAIAEPPFYAYSLRPGVTFTYLGLKVDQRARVSGPEGQYDNIWSAGEMMAGSILGQGYLAGFGMTIGTVFDRIAGQEAAKHVA</sequence>